<proteinExistence type="predicted"/>
<dbReference type="AlphaFoldDB" id="A0AB39Z440"/>
<reference evidence="4" key="1">
    <citation type="submission" date="2025-08" db="UniProtKB">
        <authorList>
            <consortium name="RefSeq"/>
        </authorList>
    </citation>
    <scope>IDENTIFICATION</scope>
</reference>
<gene>
    <name evidence="4" type="primary">LOC108008711</name>
</gene>
<evidence type="ECO:0000313" key="4">
    <source>
        <dbReference type="RefSeq" id="XP_016928097.3"/>
    </source>
</evidence>
<feature type="compositionally biased region" description="Basic and acidic residues" evidence="1">
    <location>
        <begin position="154"/>
        <end position="167"/>
    </location>
</feature>
<dbReference type="Proteomes" id="UP001652628">
    <property type="component" value="Chromosome 2R"/>
</dbReference>
<organism evidence="3 4">
    <name type="scientific">Drosophila suzukii</name>
    <name type="common">Spotted-wing drosophila fruit fly</name>
    <dbReference type="NCBI Taxonomy" id="28584"/>
    <lineage>
        <taxon>Eukaryota</taxon>
        <taxon>Metazoa</taxon>
        <taxon>Ecdysozoa</taxon>
        <taxon>Arthropoda</taxon>
        <taxon>Hexapoda</taxon>
        <taxon>Insecta</taxon>
        <taxon>Pterygota</taxon>
        <taxon>Neoptera</taxon>
        <taxon>Endopterygota</taxon>
        <taxon>Diptera</taxon>
        <taxon>Brachycera</taxon>
        <taxon>Muscomorpha</taxon>
        <taxon>Ephydroidea</taxon>
        <taxon>Drosophilidae</taxon>
        <taxon>Drosophila</taxon>
        <taxon>Sophophora</taxon>
    </lineage>
</organism>
<keyword evidence="3" id="KW-1185">Reference proteome</keyword>
<protein>
    <submittedName>
        <fullName evidence="4">Uncharacterized protein isoform X1</fullName>
    </submittedName>
</protein>
<evidence type="ECO:0000256" key="1">
    <source>
        <dbReference type="SAM" id="MobiDB-lite"/>
    </source>
</evidence>
<evidence type="ECO:0000256" key="2">
    <source>
        <dbReference type="SAM" id="Phobius"/>
    </source>
</evidence>
<dbReference type="RefSeq" id="XP_016928097.3">
    <property type="nucleotide sequence ID" value="XM_017072608.4"/>
</dbReference>
<feature type="region of interest" description="Disordered" evidence="1">
    <location>
        <begin position="123"/>
        <end position="167"/>
    </location>
</feature>
<keyword evidence="2" id="KW-1133">Transmembrane helix</keyword>
<feature type="compositionally biased region" description="Basic residues" evidence="1">
    <location>
        <begin position="137"/>
        <end position="147"/>
    </location>
</feature>
<accession>A0AB39Z440</accession>
<feature type="transmembrane region" description="Helical" evidence="2">
    <location>
        <begin position="315"/>
        <end position="334"/>
    </location>
</feature>
<dbReference type="GeneID" id="108008711"/>
<keyword evidence="2" id="KW-0812">Transmembrane</keyword>
<sequence length="372" mass="43240">MHRIHVIPRRQDYDKTLVEIYRPKKFVAESLTSVYASRTTVAPNGHIRTDAVKGIEDRHLKASPDLPSLQERSAKSNSKNLYNLSLQLMDKEETCESGCSGGRKRIRRQVKVQDPFQENVPNNVRTHMRSRLDKVKMKNPRHDRRRSPPMSAMDDSRKQDQKKNKEYSKKVIGPLNSKPCRKLYRKFPESLQTLCSRPIITAPKTIQDQDTIQKTALSIQKAEVQPHVVESDMESFRYSENPKETLRAIFQKAARNIPPTKPASLVKNDPKDPKDLKYLEDSKEILEKVNVDDILKAWASQKIQFVLELIDANHTYSLIFLLVTVLYLVYILWYDVSYSVNEENRYLAKLQSSGLPMKSFYYLMRLLRAPMF</sequence>
<name>A0AB39Z440_DROSZ</name>
<keyword evidence="2" id="KW-0472">Membrane</keyword>
<evidence type="ECO:0000313" key="3">
    <source>
        <dbReference type="Proteomes" id="UP001652628"/>
    </source>
</evidence>